<evidence type="ECO:0000313" key="1">
    <source>
        <dbReference type="EMBL" id="SVB82109.1"/>
    </source>
</evidence>
<protein>
    <submittedName>
        <fullName evidence="1">Uncharacterized protein</fullName>
    </submittedName>
</protein>
<sequence>MPSSSLTELSINQANELLLSKKISSVELTKAYIDKIESIEPKLRALITFVPDLALRQARMADKQ</sequence>
<dbReference type="AlphaFoldDB" id="A0A382H4K2"/>
<feature type="non-terminal residue" evidence="1">
    <location>
        <position position="64"/>
    </location>
</feature>
<dbReference type="EMBL" id="UINC01059092">
    <property type="protein sequence ID" value="SVB82109.1"/>
    <property type="molecule type" value="Genomic_DNA"/>
</dbReference>
<organism evidence="1">
    <name type="scientific">marine metagenome</name>
    <dbReference type="NCBI Taxonomy" id="408172"/>
    <lineage>
        <taxon>unclassified sequences</taxon>
        <taxon>metagenomes</taxon>
        <taxon>ecological metagenomes</taxon>
    </lineage>
</organism>
<dbReference type="InterPro" id="IPR036928">
    <property type="entry name" value="AS_sf"/>
</dbReference>
<reference evidence="1" key="1">
    <citation type="submission" date="2018-05" db="EMBL/GenBank/DDBJ databases">
        <authorList>
            <person name="Lanie J.A."/>
            <person name="Ng W.-L."/>
            <person name="Kazmierczak K.M."/>
            <person name="Andrzejewski T.M."/>
            <person name="Davidsen T.M."/>
            <person name="Wayne K.J."/>
            <person name="Tettelin H."/>
            <person name="Glass J.I."/>
            <person name="Rusch D."/>
            <person name="Podicherti R."/>
            <person name="Tsui H.-C.T."/>
            <person name="Winkler M.E."/>
        </authorList>
    </citation>
    <scope>NUCLEOTIDE SEQUENCE</scope>
</reference>
<dbReference type="SUPFAM" id="SSF75304">
    <property type="entry name" value="Amidase signature (AS) enzymes"/>
    <property type="match status" value="1"/>
</dbReference>
<accession>A0A382H4K2</accession>
<name>A0A382H4K2_9ZZZZ</name>
<dbReference type="Gene3D" id="3.90.1300.10">
    <property type="entry name" value="Amidase signature (AS) domain"/>
    <property type="match status" value="1"/>
</dbReference>
<proteinExistence type="predicted"/>
<gene>
    <name evidence="1" type="ORF">METZ01_LOCUS234963</name>
</gene>